<dbReference type="EMBL" id="BAAAYL010000001">
    <property type="protein sequence ID" value="GAA3375840.1"/>
    <property type="molecule type" value="Genomic_DNA"/>
</dbReference>
<accession>A0ABP6SGC1</accession>
<proteinExistence type="predicted"/>
<evidence type="ECO:0000256" key="1">
    <source>
        <dbReference type="SAM" id="Phobius"/>
    </source>
</evidence>
<name>A0ABP6SGC1_9ACTN</name>
<protein>
    <submittedName>
        <fullName evidence="2">Uncharacterized protein</fullName>
    </submittedName>
</protein>
<sequence length="176" mass="20579">MSSLTNRYGYPGDPVNQYDLDGRNWFKKQWNRFTNKMTRVGRNPNRRSIYWSGKFAIGAVGLVVPFGRARTIKRMWTAVRTPRKTLKRCGASGGRFATCELAGWGVQTVANDFRNWNKNRRFRNDWNDSLTNSGREAVCRKYTGKRSCWRRPMLRCRASSAPPRRPRRMPRSCFCV</sequence>
<keyword evidence="3" id="KW-1185">Reference proteome</keyword>
<evidence type="ECO:0000313" key="3">
    <source>
        <dbReference type="Proteomes" id="UP001499990"/>
    </source>
</evidence>
<organism evidence="2 3">
    <name type="scientific">Streptomyces sannanensis</name>
    <dbReference type="NCBI Taxonomy" id="285536"/>
    <lineage>
        <taxon>Bacteria</taxon>
        <taxon>Bacillati</taxon>
        <taxon>Actinomycetota</taxon>
        <taxon>Actinomycetes</taxon>
        <taxon>Kitasatosporales</taxon>
        <taxon>Streptomycetaceae</taxon>
        <taxon>Streptomyces</taxon>
    </lineage>
</organism>
<gene>
    <name evidence="2" type="ORF">GCM10020367_45220</name>
</gene>
<keyword evidence="1" id="KW-1133">Transmembrane helix</keyword>
<reference evidence="3" key="1">
    <citation type="journal article" date="2019" name="Int. J. Syst. Evol. Microbiol.">
        <title>The Global Catalogue of Microorganisms (GCM) 10K type strain sequencing project: providing services to taxonomists for standard genome sequencing and annotation.</title>
        <authorList>
            <consortium name="The Broad Institute Genomics Platform"/>
            <consortium name="The Broad Institute Genome Sequencing Center for Infectious Disease"/>
            <person name="Wu L."/>
            <person name="Ma J."/>
        </authorList>
    </citation>
    <scope>NUCLEOTIDE SEQUENCE [LARGE SCALE GENOMIC DNA]</scope>
    <source>
        <strain evidence="3">JCM 9651</strain>
    </source>
</reference>
<keyword evidence="1" id="KW-0472">Membrane</keyword>
<dbReference type="Proteomes" id="UP001499990">
    <property type="component" value="Unassembled WGS sequence"/>
</dbReference>
<feature type="transmembrane region" description="Helical" evidence="1">
    <location>
        <begin position="49"/>
        <end position="67"/>
    </location>
</feature>
<comment type="caution">
    <text evidence="2">The sequence shown here is derived from an EMBL/GenBank/DDBJ whole genome shotgun (WGS) entry which is preliminary data.</text>
</comment>
<evidence type="ECO:0000313" key="2">
    <source>
        <dbReference type="EMBL" id="GAA3375840.1"/>
    </source>
</evidence>
<keyword evidence="1" id="KW-0812">Transmembrane</keyword>